<dbReference type="PANTHER" id="PTHR43489:SF6">
    <property type="entry name" value="HYDROXYPYRUVATE ISOMERASE-RELATED"/>
    <property type="match status" value="1"/>
</dbReference>
<comment type="caution">
    <text evidence="10">The sequence shown here is derived from an EMBL/GenBank/DDBJ whole genome shotgun (WGS) entry which is preliminary data.</text>
</comment>
<dbReference type="OrthoDB" id="4214675at2759"/>
<dbReference type="Proteomes" id="UP000494256">
    <property type="component" value="Unassembled WGS sequence"/>
</dbReference>
<dbReference type="AlphaFoldDB" id="A0A8S0ZP42"/>
<evidence type="ECO:0000256" key="5">
    <source>
        <dbReference type="ARBA" id="ARBA00017985"/>
    </source>
</evidence>
<evidence type="ECO:0000256" key="1">
    <source>
        <dbReference type="ARBA" id="ARBA00000476"/>
    </source>
</evidence>
<comment type="function">
    <text evidence="2 7">Catalyzes the reversible isomerization between hydroxypyruvate and 2-hydroxy-3-oxopropanoate (also termed tartronate semialdehyde).</text>
</comment>
<feature type="active site" description="Proton donor/acceptor" evidence="8">
    <location>
        <position position="141"/>
    </location>
</feature>
<keyword evidence="12" id="KW-1185">Reference proteome</keyword>
<feature type="domain" description="Xylose isomerase-like TIM barrel" evidence="9">
    <location>
        <begin position="23"/>
        <end position="256"/>
    </location>
</feature>
<dbReference type="InterPro" id="IPR013022">
    <property type="entry name" value="Xyl_isomerase-like_TIM-brl"/>
</dbReference>
<dbReference type="EC" id="5.3.1.22" evidence="4 7"/>
<dbReference type="GO" id="GO:0046487">
    <property type="term" value="P:glyoxylate metabolic process"/>
    <property type="evidence" value="ECO:0007669"/>
    <property type="project" value="TreeGrafter"/>
</dbReference>
<dbReference type="InterPro" id="IPR026040">
    <property type="entry name" value="HyI-like"/>
</dbReference>
<accession>A0A8S0ZP42</accession>
<evidence type="ECO:0000259" key="9">
    <source>
        <dbReference type="Pfam" id="PF01261"/>
    </source>
</evidence>
<comment type="similarity">
    <text evidence="3 7">Belongs to the hyi family.</text>
</comment>
<gene>
    <name evidence="10" type="ORF">APLA_LOCUS5264</name>
    <name evidence="11" type="ORF">APLA_LOCUS8218</name>
</gene>
<evidence type="ECO:0000256" key="3">
    <source>
        <dbReference type="ARBA" id="ARBA00005962"/>
    </source>
</evidence>
<dbReference type="SUPFAM" id="SSF51658">
    <property type="entry name" value="Xylose isomerase-like"/>
    <property type="match status" value="1"/>
</dbReference>
<feature type="active site" description="Proton donor/acceptor" evidence="8">
    <location>
        <position position="239"/>
    </location>
</feature>
<evidence type="ECO:0000256" key="4">
    <source>
        <dbReference type="ARBA" id="ARBA00012570"/>
    </source>
</evidence>
<evidence type="ECO:0000256" key="8">
    <source>
        <dbReference type="PIRSR" id="PIRSR006241-50"/>
    </source>
</evidence>
<evidence type="ECO:0000313" key="11">
    <source>
        <dbReference type="EMBL" id="CAB3238424.1"/>
    </source>
</evidence>
<dbReference type="PIRSF" id="PIRSF006241">
    <property type="entry name" value="HyI"/>
    <property type="match status" value="1"/>
</dbReference>
<evidence type="ECO:0000256" key="2">
    <source>
        <dbReference type="ARBA" id="ARBA00002968"/>
    </source>
</evidence>
<dbReference type="PANTHER" id="PTHR43489">
    <property type="entry name" value="ISOMERASE"/>
    <property type="match status" value="1"/>
</dbReference>
<dbReference type="FunFam" id="3.20.20.150:FF:000007">
    <property type="entry name" value="Hydroxypyruvate isomerase"/>
    <property type="match status" value="1"/>
</dbReference>
<dbReference type="InterPro" id="IPR050417">
    <property type="entry name" value="Sugar_Epim/Isomerase"/>
</dbReference>
<sequence length="260" mass="29425">MKFCANLGFMFTEASSILERYSLAKDAGFKAVESGFPLGFTLEQVRDAKEKAGIEHVLINLKTGDVTKGELGVTAVPGKENEFKENFETTLNYAKALNAKKIHIMAGKLDNPTSQNWDTYEANLKYAADVLKTENILGVIEPINQYSVPNYFLSDFHKALDIIKRINSPNLKLMLDIFHLQQLMGDISHSITKFMPYVGHVQIAQVPHRNEPDTPGEINYQFVLEQLISNGYQDWIGLEYKPLKNSKEGLVWIKKYGYTL</sequence>
<dbReference type="Gene3D" id="3.20.20.150">
    <property type="entry name" value="Divalent-metal-dependent TIM barrel enzymes"/>
    <property type="match status" value="1"/>
</dbReference>
<protein>
    <recommendedName>
        <fullName evidence="5 7">Putative hydroxypyruvate isomerase</fullName>
        <ecNumber evidence="4 7">5.3.1.22</ecNumber>
    </recommendedName>
</protein>
<comment type="catalytic activity">
    <reaction evidence="1 7">
        <text>3-hydroxypyruvate = 2-hydroxy-3-oxopropanoate</text>
        <dbReference type="Rhea" id="RHEA:11952"/>
        <dbReference type="ChEBI" id="CHEBI:17180"/>
        <dbReference type="ChEBI" id="CHEBI:57978"/>
        <dbReference type="EC" id="5.3.1.22"/>
    </reaction>
</comment>
<keyword evidence="6 7" id="KW-0413">Isomerase</keyword>
<name>A0A8S0ZP42_ARCPL</name>
<reference evidence="12 13" key="1">
    <citation type="submission" date="2020-04" db="EMBL/GenBank/DDBJ databases">
        <authorList>
            <person name="Wallbank WR R."/>
            <person name="Pardo Diaz C."/>
            <person name="Kozak K."/>
            <person name="Martin S."/>
            <person name="Jiggins C."/>
            <person name="Moest M."/>
            <person name="Warren A I."/>
            <person name="Byers J.R.P. K."/>
            <person name="Montejo-Kovacevich G."/>
            <person name="Yen C E."/>
        </authorList>
    </citation>
    <scope>NUCLEOTIDE SEQUENCE [LARGE SCALE GENOMIC DNA]</scope>
</reference>
<evidence type="ECO:0000313" key="10">
    <source>
        <dbReference type="EMBL" id="CAB3233427.1"/>
    </source>
</evidence>
<evidence type="ECO:0000256" key="6">
    <source>
        <dbReference type="ARBA" id="ARBA00023235"/>
    </source>
</evidence>
<proteinExistence type="inferred from homology"/>
<dbReference type="InterPro" id="IPR036237">
    <property type="entry name" value="Xyl_isomerase-like_sf"/>
</dbReference>
<dbReference type="Pfam" id="PF01261">
    <property type="entry name" value="AP_endonuc_2"/>
    <property type="match status" value="1"/>
</dbReference>
<dbReference type="GO" id="GO:0008903">
    <property type="term" value="F:hydroxypyruvate isomerase activity"/>
    <property type="evidence" value="ECO:0007669"/>
    <property type="project" value="UniProtKB-EC"/>
</dbReference>
<organism evidence="10 12">
    <name type="scientific">Arctia plantaginis</name>
    <name type="common">Wood tiger moth</name>
    <name type="synonym">Phalaena plantaginis</name>
    <dbReference type="NCBI Taxonomy" id="874455"/>
    <lineage>
        <taxon>Eukaryota</taxon>
        <taxon>Metazoa</taxon>
        <taxon>Ecdysozoa</taxon>
        <taxon>Arthropoda</taxon>
        <taxon>Hexapoda</taxon>
        <taxon>Insecta</taxon>
        <taxon>Pterygota</taxon>
        <taxon>Neoptera</taxon>
        <taxon>Endopterygota</taxon>
        <taxon>Lepidoptera</taxon>
        <taxon>Glossata</taxon>
        <taxon>Ditrysia</taxon>
        <taxon>Noctuoidea</taxon>
        <taxon>Erebidae</taxon>
        <taxon>Arctiinae</taxon>
        <taxon>Arctia</taxon>
    </lineage>
</organism>
<evidence type="ECO:0000256" key="7">
    <source>
        <dbReference type="PIRNR" id="PIRNR006241"/>
    </source>
</evidence>
<dbReference type="Proteomes" id="UP000494106">
    <property type="component" value="Unassembled WGS sequence"/>
</dbReference>
<evidence type="ECO:0000313" key="12">
    <source>
        <dbReference type="Proteomes" id="UP000494106"/>
    </source>
</evidence>
<dbReference type="EMBL" id="CADEBC010000479">
    <property type="protein sequence ID" value="CAB3233427.1"/>
    <property type="molecule type" value="Genomic_DNA"/>
</dbReference>
<dbReference type="EMBL" id="CADEBD010000306">
    <property type="protein sequence ID" value="CAB3238424.1"/>
    <property type="molecule type" value="Genomic_DNA"/>
</dbReference>
<evidence type="ECO:0000313" key="13">
    <source>
        <dbReference type="Proteomes" id="UP000494256"/>
    </source>
</evidence>